<dbReference type="WBParaSite" id="SRAE_0000031900.1">
    <property type="protein sequence ID" value="SRAE_0000031900.1"/>
    <property type="gene ID" value="WBGene00256062"/>
</dbReference>
<dbReference type="AlphaFoldDB" id="A0A090KZD2"/>
<evidence type="ECO:0000256" key="2">
    <source>
        <dbReference type="ARBA" id="ARBA00007560"/>
    </source>
</evidence>
<reference evidence="5" key="1">
    <citation type="submission" date="2014-09" db="EMBL/GenBank/DDBJ databases">
        <authorList>
            <person name="Aslett A.Martin."/>
        </authorList>
    </citation>
    <scope>NUCLEOTIDE SEQUENCE</scope>
    <source>
        <strain evidence="5">ED321 Heterogonic</strain>
    </source>
</reference>
<protein>
    <recommendedName>
        <fullName evidence="3">RNA polymerase II-associated factor 1 homolog</fullName>
    </recommendedName>
</protein>
<dbReference type="CTD" id="36373560"/>
<reference evidence="6" key="2">
    <citation type="submission" date="2014-09" db="EMBL/GenBank/DDBJ databases">
        <authorList>
            <person name="Martin A.A."/>
        </authorList>
    </citation>
    <scope>NUCLEOTIDE SEQUENCE</scope>
    <source>
        <strain evidence="6">ED321</strain>
    </source>
</reference>
<evidence type="ECO:0000256" key="3">
    <source>
        <dbReference type="ARBA" id="ARBA00020462"/>
    </source>
</evidence>
<dbReference type="EMBL" id="LN609406">
    <property type="protein sequence ID" value="CEF61192.1"/>
    <property type="molecule type" value="Genomic_DNA"/>
</dbReference>
<sequence length="385" mass="45255">MVKMTVQNEPNKSTIPSKGLRDDLIHKVELSKTLPEIPNDPKLLEVSCIGLDALSEVTFNKLIYVSKQELFMENHLGIFVDLVDTSIFEKNKNDEEMNPIDAYLLEDEIDESKQNQNKSGHNISVPWMRKAEYIASDYNRHGASLKHKAHRLVEKNVGEAEQYLNIENRIEGIEKTFEDISISIDKHPSSKDIYMVEELDIFPDYENWKIPFVHVNFDRNPFNDDEKELYEEFTNCSMLRGNTDEEGLQYCEFLVPKESDLPKVKYDIEKGRKNTPFDATPFECIKEYNWNIKSKTNDDVSEQKEYFLSERNGKIYFNEMDTSVNLKYKVNKTKDGKDIKRKKKEYKLMLIDPTNDEQEMMYIRDNELLNPYSRDDQEVNDEESN</sequence>
<dbReference type="GO" id="GO:0000993">
    <property type="term" value="F:RNA polymerase II complex binding"/>
    <property type="evidence" value="ECO:0007669"/>
    <property type="project" value="TreeGrafter"/>
</dbReference>
<evidence type="ECO:0000256" key="1">
    <source>
        <dbReference type="ARBA" id="ARBA00004123"/>
    </source>
</evidence>
<proteinExistence type="inferred from homology"/>
<dbReference type="PANTHER" id="PTHR23188:SF12">
    <property type="entry name" value="RNA POLYMERASE II-ASSOCIATED FACTOR 1 HOMOLOG"/>
    <property type="match status" value="1"/>
</dbReference>
<evidence type="ECO:0000313" key="6">
    <source>
        <dbReference type="Proteomes" id="UP000035682"/>
    </source>
</evidence>
<accession>A0A090KZD2</accession>
<keyword evidence="6" id="KW-1185">Reference proteome</keyword>
<dbReference type="WormBase" id="SRAE_0000031900">
    <property type="protein sequence ID" value="SRP02787"/>
    <property type="gene ID" value="WBGene00256062"/>
</dbReference>
<evidence type="ECO:0000256" key="4">
    <source>
        <dbReference type="ARBA" id="ARBA00023242"/>
    </source>
</evidence>
<comment type="similarity">
    <text evidence="2">Belongs to the PAF1 family.</text>
</comment>
<keyword evidence="4" id="KW-0539">Nucleus</keyword>
<organism evidence="5">
    <name type="scientific">Strongyloides ratti</name>
    <name type="common">Parasitic roundworm</name>
    <dbReference type="NCBI Taxonomy" id="34506"/>
    <lineage>
        <taxon>Eukaryota</taxon>
        <taxon>Metazoa</taxon>
        <taxon>Ecdysozoa</taxon>
        <taxon>Nematoda</taxon>
        <taxon>Chromadorea</taxon>
        <taxon>Rhabditida</taxon>
        <taxon>Tylenchina</taxon>
        <taxon>Panagrolaimomorpha</taxon>
        <taxon>Strongyloidoidea</taxon>
        <taxon>Strongyloididae</taxon>
        <taxon>Strongyloides</taxon>
    </lineage>
</organism>
<dbReference type="GeneID" id="36373560"/>
<dbReference type="PANTHER" id="PTHR23188">
    <property type="entry name" value="RNA POLYMERASE II-ASSOCIATED FACTOR 1 HOMOLOG"/>
    <property type="match status" value="1"/>
</dbReference>
<dbReference type="Pfam" id="PF03985">
    <property type="entry name" value="Paf1"/>
    <property type="match status" value="1"/>
</dbReference>
<evidence type="ECO:0000313" key="7">
    <source>
        <dbReference type="WBParaSite" id="SRAE_0000031900.1"/>
    </source>
</evidence>
<evidence type="ECO:0000313" key="5">
    <source>
        <dbReference type="EMBL" id="CEF61192.1"/>
    </source>
</evidence>
<dbReference type="GO" id="GO:0006368">
    <property type="term" value="P:transcription elongation by RNA polymerase II"/>
    <property type="evidence" value="ECO:0007669"/>
    <property type="project" value="InterPro"/>
</dbReference>
<dbReference type="GO" id="GO:0016593">
    <property type="term" value="C:Cdc73/Paf1 complex"/>
    <property type="evidence" value="ECO:0007669"/>
    <property type="project" value="InterPro"/>
</dbReference>
<evidence type="ECO:0000313" key="8">
    <source>
        <dbReference type="WormBase" id="SRAE_0000031900"/>
    </source>
</evidence>
<dbReference type="OrthoDB" id="10260285at2759"/>
<reference evidence="7" key="3">
    <citation type="submission" date="2020-12" db="UniProtKB">
        <authorList>
            <consortium name="WormBaseParasite"/>
        </authorList>
    </citation>
    <scope>IDENTIFICATION</scope>
</reference>
<comment type="subcellular location">
    <subcellularLocation>
        <location evidence="1">Nucleus</location>
    </subcellularLocation>
</comment>
<dbReference type="RefSeq" id="XP_024500401.1">
    <property type="nucleotide sequence ID" value="XM_024646194.1"/>
</dbReference>
<gene>
    <name evidence="5 7 8" type="ORF">SRAE_0000031900</name>
</gene>
<dbReference type="InterPro" id="IPR007133">
    <property type="entry name" value="RNA_pol_II-assoc_Paf1"/>
</dbReference>
<dbReference type="Proteomes" id="UP000035682">
    <property type="component" value="Unplaced"/>
</dbReference>
<name>A0A090KZD2_STRRB</name>
<dbReference type="OMA" id="YQADPMS"/>
<dbReference type="GO" id="GO:0003682">
    <property type="term" value="F:chromatin binding"/>
    <property type="evidence" value="ECO:0007669"/>
    <property type="project" value="TreeGrafter"/>
</dbReference>